<keyword evidence="2" id="KW-1185">Reference proteome</keyword>
<accession>A0A3M7P8K2</accession>
<proteinExistence type="predicted"/>
<name>A0A3M7P8K2_BRAPC</name>
<protein>
    <submittedName>
        <fullName evidence="1">Uncharacterized protein</fullName>
    </submittedName>
</protein>
<dbReference type="AlphaFoldDB" id="A0A3M7P8K2"/>
<evidence type="ECO:0000313" key="2">
    <source>
        <dbReference type="Proteomes" id="UP000276133"/>
    </source>
</evidence>
<sequence>MLFFWKYELINSSLRNAERLARFILVIFHKSPESAILKKLKKFNIPSLFLFHVRGTGHIICDKLATYDYRPYILTF</sequence>
<dbReference type="Proteomes" id="UP000276133">
    <property type="component" value="Unassembled WGS sequence"/>
</dbReference>
<evidence type="ECO:0000313" key="1">
    <source>
        <dbReference type="EMBL" id="RMZ95077.1"/>
    </source>
</evidence>
<gene>
    <name evidence="1" type="ORF">BpHYR1_031158</name>
</gene>
<comment type="caution">
    <text evidence="1">The sequence shown here is derived from an EMBL/GenBank/DDBJ whole genome shotgun (WGS) entry which is preliminary data.</text>
</comment>
<organism evidence="1 2">
    <name type="scientific">Brachionus plicatilis</name>
    <name type="common">Marine rotifer</name>
    <name type="synonym">Brachionus muelleri</name>
    <dbReference type="NCBI Taxonomy" id="10195"/>
    <lineage>
        <taxon>Eukaryota</taxon>
        <taxon>Metazoa</taxon>
        <taxon>Spiralia</taxon>
        <taxon>Gnathifera</taxon>
        <taxon>Rotifera</taxon>
        <taxon>Eurotatoria</taxon>
        <taxon>Monogononta</taxon>
        <taxon>Pseudotrocha</taxon>
        <taxon>Ploima</taxon>
        <taxon>Brachionidae</taxon>
        <taxon>Brachionus</taxon>
    </lineage>
</organism>
<dbReference type="EMBL" id="REGN01012609">
    <property type="protein sequence ID" value="RMZ95077.1"/>
    <property type="molecule type" value="Genomic_DNA"/>
</dbReference>
<reference evidence="1 2" key="1">
    <citation type="journal article" date="2018" name="Sci. Rep.">
        <title>Genomic signatures of local adaptation to the degree of environmental predictability in rotifers.</title>
        <authorList>
            <person name="Franch-Gras L."/>
            <person name="Hahn C."/>
            <person name="Garcia-Roger E.M."/>
            <person name="Carmona M.J."/>
            <person name="Serra M."/>
            <person name="Gomez A."/>
        </authorList>
    </citation>
    <scope>NUCLEOTIDE SEQUENCE [LARGE SCALE GENOMIC DNA]</scope>
    <source>
        <strain evidence="1">HYR1</strain>
    </source>
</reference>